<accession>A0ABN3QNS4</accession>
<name>A0ABN3QNS4_9ACTN</name>
<evidence type="ECO:0000313" key="2">
    <source>
        <dbReference type="Proteomes" id="UP001501509"/>
    </source>
</evidence>
<dbReference type="Pfam" id="PF13561">
    <property type="entry name" value="adh_short_C2"/>
    <property type="match status" value="1"/>
</dbReference>
<protein>
    <recommendedName>
        <fullName evidence="3">Oxidoreductase</fullName>
    </recommendedName>
</protein>
<sequence length="62" mass="6359">MNVRALAVLPAGAEVTSGRFGGSEDVAAAVAFLACREASYINGEDHIVDDGLGLGHFQLAEV</sequence>
<dbReference type="InterPro" id="IPR002347">
    <property type="entry name" value="SDR_fam"/>
</dbReference>
<evidence type="ECO:0000313" key="1">
    <source>
        <dbReference type="EMBL" id="GAA2631193.1"/>
    </source>
</evidence>
<comment type="caution">
    <text evidence="1">The sequence shown here is derived from an EMBL/GenBank/DDBJ whole genome shotgun (WGS) entry which is preliminary data.</text>
</comment>
<proteinExistence type="predicted"/>
<organism evidence="1 2">
    <name type="scientific">Actinomadura fulvescens</name>
    <dbReference type="NCBI Taxonomy" id="46160"/>
    <lineage>
        <taxon>Bacteria</taxon>
        <taxon>Bacillati</taxon>
        <taxon>Actinomycetota</taxon>
        <taxon>Actinomycetes</taxon>
        <taxon>Streptosporangiales</taxon>
        <taxon>Thermomonosporaceae</taxon>
        <taxon>Actinomadura</taxon>
    </lineage>
</organism>
<dbReference type="RefSeq" id="WP_344547862.1">
    <property type="nucleotide sequence ID" value="NZ_BAAATD010000016.1"/>
</dbReference>
<dbReference type="Proteomes" id="UP001501509">
    <property type="component" value="Unassembled WGS sequence"/>
</dbReference>
<dbReference type="InterPro" id="IPR036291">
    <property type="entry name" value="NAD(P)-bd_dom_sf"/>
</dbReference>
<evidence type="ECO:0008006" key="3">
    <source>
        <dbReference type="Google" id="ProtNLM"/>
    </source>
</evidence>
<keyword evidence="2" id="KW-1185">Reference proteome</keyword>
<gene>
    <name evidence="1" type="ORF">GCM10010411_81530</name>
</gene>
<dbReference type="SUPFAM" id="SSF51735">
    <property type="entry name" value="NAD(P)-binding Rossmann-fold domains"/>
    <property type="match status" value="1"/>
</dbReference>
<dbReference type="Gene3D" id="3.40.50.720">
    <property type="entry name" value="NAD(P)-binding Rossmann-like Domain"/>
    <property type="match status" value="1"/>
</dbReference>
<reference evidence="1 2" key="1">
    <citation type="journal article" date="2019" name="Int. J. Syst. Evol. Microbiol.">
        <title>The Global Catalogue of Microorganisms (GCM) 10K type strain sequencing project: providing services to taxonomists for standard genome sequencing and annotation.</title>
        <authorList>
            <consortium name="The Broad Institute Genomics Platform"/>
            <consortium name="The Broad Institute Genome Sequencing Center for Infectious Disease"/>
            <person name="Wu L."/>
            <person name="Ma J."/>
        </authorList>
    </citation>
    <scope>NUCLEOTIDE SEQUENCE [LARGE SCALE GENOMIC DNA]</scope>
    <source>
        <strain evidence="1 2">JCM 6833</strain>
    </source>
</reference>
<dbReference type="EMBL" id="BAAATD010000016">
    <property type="protein sequence ID" value="GAA2631193.1"/>
    <property type="molecule type" value="Genomic_DNA"/>
</dbReference>